<keyword evidence="2" id="KW-1133">Transmembrane helix</keyword>
<evidence type="ECO:0000256" key="2">
    <source>
        <dbReference type="SAM" id="Phobius"/>
    </source>
</evidence>
<feature type="region of interest" description="Disordered" evidence="1">
    <location>
        <begin position="59"/>
        <end position="89"/>
    </location>
</feature>
<comment type="caution">
    <text evidence="3">The sequence shown here is derived from an EMBL/GenBank/DDBJ whole genome shotgun (WGS) entry which is preliminary data.</text>
</comment>
<gene>
    <name evidence="3" type="ORF">Pph01_64160</name>
</gene>
<dbReference type="AlphaFoldDB" id="A0A8J3U9U9"/>
<proteinExistence type="predicted"/>
<keyword evidence="2" id="KW-0472">Membrane</keyword>
<reference evidence="3 4" key="1">
    <citation type="submission" date="2021-01" db="EMBL/GenBank/DDBJ databases">
        <title>Whole genome shotgun sequence of Planotetraspora phitsanulokensis NBRC 104273.</title>
        <authorList>
            <person name="Komaki H."/>
            <person name="Tamura T."/>
        </authorList>
    </citation>
    <scope>NUCLEOTIDE SEQUENCE [LARGE SCALE GENOMIC DNA]</scope>
    <source>
        <strain evidence="3 4">NBRC 104273</strain>
    </source>
</reference>
<accession>A0A8J3U9U9</accession>
<keyword evidence="4" id="KW-1185">Reference proteome</keyword>
<dbReference type="Proteomes" id="UP000622547">
    <property type="component" value="Unassembled WGS sequence"/>
</dbReference>
<dbReference type="EMBL" id="BOOP01000032">
    <property type="protein sequence ID" value="GII41413.1"/>
    <property type="molecule type" value="Genomic_DNA"/>
</dbReference>
<evidence type="ECO:0000313" key="3">
    <source>
        <dbReference type="EMBL" id="GII41413.1"/>
    </source>
</evidence>
<feature type="compositionally biased region" description="Low complexity" evidence="1">
    <location>
        <begin position="61"/>
        <end position="79"/>
    </location>
</feature>
<evidence type="ECO:0000313" key="4">
    <source>
        <dbReference type="Proteomes" id="UP000622547"/>
    </source>
</evidence>
<keyword evidence="2" id="KW-0812">Transmembrane</keyword>
<evidence type="ECO:0000256" key="1">
    <source>
        <dbReference type="SAM" id="MobiDB-lite"/>
    </source>
</evidence>
<sequence>MRAALQRAADQVTPPADLAGALRGRRRRRTRRRYQAALAFAGVVIVAAGGTVVLRGGGDGATATNPKKVAPTATPAASTRISDRPAVKKAQPARVAWPDAVSTVPAKAGDGARYMPLAALSPTEVVLLAQRTFEKTTRIDVYDTRTEQTRVLTRIPVNQGYLPQRFEVGTDYIGWYGMTLRDGNKVAHFWVAPRAGGPAIKVGEVTGTSVASNGVSADSFVWSAFPGGVYRIPITGGSPEKIAGTDGLWLASWPWATDLPPSSINTDMDRNQTRLVNLETGEKHDIVPPPGVKGLHCTFSWCAGRSGDDLIVMHPDGSGLSRVAGLSSYMIQVAGSHFIQTGGSLYDPVTGKTATIGTPREYRWAPTSSPTLVSWEDGHGRQGVLNMLAVDG</sequence>
<name>A0A8J3U9U9_9ACTN</name>
<feature type="transmembrane region" description="Helical" evidence="2">
    <location>
        <begin position="34"/>
        <end position="54"/>
    </location>
</feature>
<protein>
    <submittedName>
        <fullName evidence="3">Uncharacterized protein</fullName>
    </submittedName>
</protein>
<organism evidence="3 4">
    <name type="scientific">Planotetraspora phitsanulokensis</name>
    <dbReference type="NCBI Taxonomy" id="575192"/>
    <lineage>
        <taxon>Bacteria</taxon>
        <taxon>Bacillati</taxon>
        <taxon>Actinomycetota</taxon>
        <taxon>Actinomycetes</taxon>
        <taxon>Streptosporangiales</taxon>
        <taxon>Streptosporangiaceae</taxon>
        <taxon>Planotetraspora</taxon>
    </lineage>
</organism>